<name>A0A812K7N1_9DINO</name>
<gene>
    <name evidence="2" type="ORF">SNEC2469_LOCUS2685</name>
</gene>
<feature type="compositionally biased region" description="Basic and acidic residues" evidence="1">
    <location>
        <begin position="62"/>
        <end position="71"/>
    </location>
</feature>
<evidence type="ECO:0000256" key="1">
    <source>
        <dbReference type="SAM" id="MobiDB-lite"/>
    </source>
</evidence>
<reference evidence="2" key="1">
    <citation type="submission" date="2021-02" db="EMBL/GenBank/DDBJ databases">
        <authorList>
            <person name="Dougan E. K."/>
            <person name="Rhodes N."/>
            <person name="Thang M."/>
            <person name="Chan C."/>
        </authorList>
    </citation>
    <scope>NUCLEOTIDE SEQUENCE</scope>
</reference>
<dbReference type="AlphaFoldDB" id="A0A812K7N1"/>
<evidence type="ECO:0000313" key="3">
    <source>
        <dbReference type="Proteomes" id="UP000601435"/>
    </source>
</evidence>
<dbReference type="Proteomes" id="UP000601435">
    <property type="component" value="Unassembled WGS sequence"/>
</dbReference>
<proteinExistence type="predicted"/>
<keyword evidence="3" id="KW-1185">Reference proteome</keyword>
<protein>
    <submittedName>
        <fullName evidence="2">Uncharacterized protein</fullName>
    </submittedName>
</protein>
<sequence length="369" mass="41109">MRKSLEKIMSEAATLRSLVVYSRQISRVGRTEKNTALADARLLDDIKNLQVSRRLMRKMKRQEREQKRLEAGKPPLRRRRPRNAGGSGKGSRVNSKGRSSSKTKKEDQEEQADASSSSSSSSDTSGSSSEDDYSDSEGDESEDQTDDESVQVEEGPQEDPMQDADVFDSCRAESVATPLTLGESTECPDDAQRATPLDIGVTPPLLPLPEEQRDTDTEPSEILPIRTVSGASISLGPQWSRLGSKASVAGDERQLIEEAADVEAKAVVHSSVDWQATVAEFMVGRRAEDYLVLDRDQLVVPMFAEDWTQQLHSTVEFPVTIQHREAPLVVEYSTQWTEVVGSYMAGRDLEEYEVFDRHEELIPLFEESK</sequence>
<feature type="non-terminal residue" evidence="2">
    <location>
        <position position="1"/>
    </location>
</feature>
<feature type="compositionally biased region" description="Acidic residues" evidence="1">
    <location>
        <begin position="129"/>
        <end position="166"/>
    </location>
</feature>
<feature type="compositionally biased region" description="Low complexity" evidence="1">
    <location>
        <begin position="113"/>
        <end position="128"/>
    </location>
</feature>
<accession>A0A812K7N1</accession>
<dbReference type="EMBL" id="CAJNJA010007018">
    <property type="protein sequence ID" value="CAE7218981.1"/>
    <property type="molecule type" value="Genomic_DNA"/>
</dbReference>
<dbReference type="OrthoDB" id="436949at2759"/>
<organism evidence="2 3">
    <name type="scientific">Symbiodinium necroappetens</name>
    <dbReference type="NCBI Taxonomy" id="1628268"/>
    <lineage>
        <taxon>Eukaryota</taxon>
        <taxon>Sar</taxon>
        <taxon>Alveolata</taxon>
        <taxon>Dinophyceae</taxon>
        <taxon>Suessiales</taxon>
        <taxon>Symbiodiniaceae</taxon>
        <taxon>Symbiodinium</taxon>
    </lineage>
</organism>
<comment type="caution">
    <text evidence="2">The sequence shown here is derived from an EMBL/GenBank/DDBJ whole genome shotgun (WGS) entry which is preliminary data.</text>
</comment>
<evidence type="ECO:0000313" key="2">
    <source>
        <dbReference type="EMBL" id="CAE7218981.1"/>
    </source>
</evidence>
<feature type="region of interest" description="Disordered" evidence="1">
    <location>
        <begin position="57"/>
        <end position="218"/>
    </location>
</feature>